<evidence type="ECO:0000256" key="10">
    <source>
        <dbReference type="SAM" id="MobiDB-lite"/>
    </source>
</evidence>
<feature type="region of interest" description="Disordered" evidence="10">
    <location>
        <begin position="77"/>
        <end position="123"/>
    </location>
</feature>
<dbReference type="GO" id="GO:0003723">
    <property type="term" value="F:RNA binding"/>
    <property type="evidence" value="ECO:0007669"/>
    <property type="project" value="UniProtKB-KW"/>
</dbReference>
<evidence type="ECO:0000256" key="5">
    <source>
        <dbReference type="ARBA" id="ARBA00022884"/>
    </source>
</evidence>
<dbReference type="AlphaFoldDB" id="A0A6A5VY23"/>
<evidence type="ECO:0000256" key="1">
    <source>
        <dbReference type="ARBA" id="ARBA00004123"/>
    </source>
</evidence>
<comment type="subcellular location">
    <subcellularLocation>
        <location evidence="1 9">Nucleus</location>
    </subcellularLocation>
</comment>
<dbReference type="SUPFAM" id="SSF50182">
    <property type="entry name" value="Sm-like ribonucleoproteins"/>
    <property type="match status" value="1"/>
</dbReference>
<evidence type="ECO:0000256" key="7">
    <source>
        <dbReference type="ARBA" id="ARBA00023242"/>
    </source>
</evidence>
<evidence type="ECO:0000259" key="11">
    <source>
        <dbReference type="PROSITE" id="PS52002"/>
    </source>
</evidence>
<evidence type="ECO:0000256" key="9">
    <source>
        <dbReference type="RuleBase" id="RU365049"/>
    </source>
</evidence>
<feature type="non-terminal residue" evidence="12">
    <location>
        <position position="123"/>
    </location>
</feature>
<dbReference type="GO" id="GO:0005681">
    <property type="term" value="C:spliceosomal complex"/>
    <property type="evidence" value="ECO:0007669"/>
    <property type="project" value="UniProtKB-UniRule"/>
</dbReference>
<dbReference type="InterPro" id="IPR010920">
    <property type="entry name" value="LSM_dom_sf"/>
</dbReference>
<name>A0A6A5VY23_9PLEO</name>
<dbReference type="InterPro" id="IPR001163">
    <property type="entry name" value="Sm_dom_euk/arc"/>
</dbReference>
<dbReference type="EMBL" id="ML977664">
    <property type="protein sequence ID" value="KAF1994300.1"/>
    <property type="molecule type" value="Genomic_DNA"/>
</dbReference>
<feature type="compositionally biased region" description="Low complexity" evidence="10">
    <location>
        <begin position="77"/>
        <end position="87"/>
    </location>
</feature>
<dbReference type="GO" id="GO:0000398">
    <property type="term" value="P:mRNA splicing, via spliceosome"/>
    <property type="evidence" value="ECO:0007669"/>
    <property type="project" value="InterPro"/>
</dbReference>
<dbReference type="GO" id="GO:0097525">
    <property type="term" value="C:spliceosomal snRNP complex"/>
    <property type="evidence" value="ECO:0007669"/>
    <property type="project" value="UniProtKB-ARBA"/>
</dbReference>
<keyword evidence="5 9" id="KW-0694">RNA-binding</keyword>
<evidence type="ECO:0000256" key="2">
    <source>
        <dbReference type="ARBA" id="ARBA00006850"/>
    </source>
</evidence>
<keyword evidence="13" id="KW-1185">Reference proteome</keyword>
<evidence type="ECO:0000256" key="6">
    <source>
        <dbReference type="ARBA" id="ARBA00023187"/>
    </source>
</evidence>
<protein>
    <recommendedName>
        <fullName evidence="9">LSM complex subunit LSM4</fullName>
    </recommendedName>
</protein>
<comment type="function">
    <text evidence="9">Binds specifically to the 3'-terminal U-tract of U6 snRNA.</text>
</comment>
<sequence length="123" mass="13249">MLPLGMLTAAQGQGILVELKSGETVNGTLLSNDTFMNLILIKVVLTGKDGDTFFQMEEFYVRGSSIKFMRLPEKVVQAAKDQQQARGQGDHRGGRGGMGSRGDHHRGGGDRGGMRGMRGRGRG</sequence>
<accession>A0A6A5VY23</accession>
<dbReference type="PANTHER" id="PTHR23338">
    <property type="entry name" value="SMALL NUCLEAR RIBONUCLEOPROTEIN SM"/>
    <property type="match status" value="1"/>
</dbReference>
<gene>
    <name evidence="9" type="primary">LSM4</name>
    <name evidence="12" type="ORF">P154DRAFT_476215</name>
</gene>
<dbReference type="InterPro" id="IPR027141">
    <property type="entry name" value="LSm4/Sm_D1/D3"/>
</dbReference>
<dbReference type="Gene3D" id="2.30.30.100">
    <property type="match status" value="1"/>
</dbReference>
<feature type="compositionally biased region" description="Basic and acidic residues" evidence="10">
    <location>
        <begin position="101"/>
        <end position="113"/>
    </location>
</feature>
<keyword evidence="7 9" id="KW-0539">Nucleus</keyword>
<evidence type="ECO:0000256" key="8">
    <source>
        <dbReference type="ARBA" id="ARBA00023274"/>
    </source>
</evidence>
<dbReference type="Pfam" id="PF01423">
    <property type="entry name" value="LSM"/>
    <property type="match status" value="1"/>
</dbReference>
<evidence type="ECO:0000256" key="4">
    <source>
        <dbReference type="ARBA" id="ARBA00022728"/>
    </source>
</evidence>
<dbReference type="InterPro" id="IPR047575">
    <property type="entry name" value="Sm"/>
</dbReference>
<keyword evidence="3 9" id="KW-0507">mRNA processing</keyword>
<evidence type="ECO:0000313" key="12">
    <source>
        <dbReference type="EMBL" id="KAF1994300.1"/>
    </source>
</evidence>
<reference evidence="12" key="1">
    <citation type="journal article" date="2020" name="Stud. Mycol.">
        <title>101 Dothideomycetes genomes: a test case for predicting lifestyles and emergence of pathogens.</title>
        <authorList>
            <person name="Haridas S."/>
            <person name="Albert R."/>
            <person name="Binder M."/>
            <person name="Bloem J."/>
            <person name="Labutti K."/>
            <person name="Salamov A."/>
            <person name="Andreopoulos B."/>
            <person name="Baker S."/>
            <person name="Barry K."/>
            <person name="Bills G."/>
            <person name="Bluhm B."/>
            <person name="Cannon C."/>
            <person name="Castanera R."/>
            <person name="Culley D."/>
            <person name="Daum C."/>
            <person name="Ezra D."/>
            <person name="Gonzalez J."/>
            <person name="Henrissat B."/>
            <person name="Kuo A."/>
            <person name="Liang C."/>
            <person name="Lipzen A."/>
            <person name="Lutzoni F."/>
            <person name="Magnuson J."/>
            <person name="Mondo S."/>
            <person name="Nolan M."/>
            <person name="Ohm R."/>
            <person name="Pangilinan J."/>
            <person name="Park H.-J."/>
            <person name="Ramirez L."/>
            <person name="Alfaro M."/>
            <person name="Sun H."/>
            <person name="Tritt A."/>
            <person name="Yoshinaga Y."/>
            <person name="Zwiers L.-H."/>
            <person name="Turgeon B."/>
            <person name="Goodwin S."/>
            <person name="Spatafora J."/>
            <person name="Crous P."/>
            <person name="Grigoriev I."/>
        </authorList>
    </citation>
    <scope>NUCLEOTIDE SEQUENCE</scope>
    <source>
        <strain evidence="12">CBS 123094</strain>
    </source>
</reference>
<dbReference type="PROSITE" id="PS52002">
    <property type="entry name" value="SM"/>
    <property type="match status" value="1"/>
</dbReference>
<dbReference type="InterPro" id="IPR034101">
    <property type="entry name" value="Lsm4"/>
</dbReference>
<comment type="subunit">
    <text evidence="9">LSm subunits form a heteromer with a doughnut shape.</text>
</comment>
<dbReference type="Proteomes" id="UP000799779">
    <property type="component" value="Unassembled WGS sequence"/>
</dbReference>
<evidence type="ECO:0000256" key="3">
    <source>
        <dbReference type="ARBA" id="ARBA00022664"/>
    </source>
</evidence>
<dbReference type="GO" id="GO:0000956">
    <property type="term" value="P:nuclear-transcribed mRNA catabolic process"/>
    <property type="evidence" value="ECO:0007669"/>
    <property type="project" value="UniProtKB-UniRule"/>
</dbReference>
<dbReference type="SMART" id="SM00651">
    <property type="entry name" value="Sm"/>
    <property type="match status" value="1"/>
</dbReference>
<keyword evidence="4 9" id="KW-0747">Spliceosome</keyword>
<dbReference type="CDD" id="cd01723">
    <property type="entry name" value="LSm4"/>
    <property type="match status" value="1"/>
</dbReference>
<feature type="domain" description="Sm" evidence="11">
    <location>
        <begin position="2"/>
        <end position="75"/>
    </location>
</feature>
<comment type="similarity">
    <text evidence="2 9">Belongs to the snRNP Sm proteins family.</text>
</comment>
<evidence type="ECO:0000313" key="13">
    <source>
        <dbReference type="Proteomes" id="UP000799779"/>
    </source>
</evidence>
<dbReference type="OrthoDB" id="747253at2759"/>
<keyword evidence="8 9" id="KW-0687">Ribonucleoprotein</keyword>
<organism evidence="12 13">
    <name type="scientific">Amniculicola lignicola CBS 123094</name>
    <dbReference type="NCBI Taxonomy" id="1392246"/>
    <lineage>
        <taxon>Eukaryota</taxon>
        <taxon>Fungi</taxon>
        <taxon>Dikarya</taxon>
        <taxon>Ascomycota</taxon>
        <taxon>Pezizomycotina</taxon>
        <taxon>Dothideomycetes</taxon>
        <taxon>Pleosporomycetidae</taxon>
        <taxon>Pleosporales</taxon>
        <taxon>Amniculicolaceae</taxon>
        <taxon>Amniculicola</taxon>
    </lineage>
</organism>
<proteinExistence type="inferred from homology"/>
<keyword evidence="6 9" id="KW-0508">mRNA splicing</keyword>